<evidence type="ECO:0000256" key="1">
    <source>
        <dbReference type="SAM" id="MobiDB-lite"/>
    </source>
</evidence>
<protein>
    <submittedName>
        <fullName evidence="4">Lipoprotein</fullName>
    </submittedName>
</protein>
<reference evidence="4" key="1">
    <citation type="submission" date="2013-05" db="EMBL/GenBank/DDBJ databases">
        <title>Genome assembly of Cystobacter fuscus DSM 2262.</title>
        <authorList>
            <person name="Sharma G."/>
            <person name="Khatri I."/>
            <person name="Kaur C."/>
            <person name="Mayilraj S."/>
            <person name="Subramanian S."/>
        </authorList>
    </citation>
    <scope>NUCLEOTIDE SEQUENCE [LARGE SCALE GENOMIC DNA]</scope>
    <source>
        <strain evidence="4">DSM 2262</strain>
    </source>
</reference>
<evidence type="ECO:0000313" key="4">
    <source>
        <dbReference type="EMBL" id="EPX64450.1"/>
    </source>
</evidence>
<dbReference type="PROSITE" id="PS51257">
    <property type="entry name" value="PROKAR_LIPOPROTEIN"/>
    <property type="match status" value="1"/>
</dbReference>
<feature type="domain" description="DUF6748" evidence="3">
    <location>
        <begin position="70"/>
        <end position="157"/>
    </location>
</feature>
<comment type="caution">
    <text evidence="4">The sequence shown here is derived from an EMBL/GenBank/DDBJ whole genome shotgun (WGS) entry which is preliminary data.</text>
</comment>
<keyword evidence="5" id="KW-1185">Reference proteome</keyword>
<organism evidence="4 5">
    <name type="scientific">Cystobacter fuscus (strain ATCC 25194 / DSM 2262 / NBRC 100088 / M29)</name>
    <dbReference type="NCBI Taxonomy" id="1242864"/>
    <lineage>
        <taxon>Bacteria</taxon>
        <taxon>Pseudomonadati</taxon>
        <taxon>Myxococcota</taxon>
        <taxon>Myxococcia</taxon>
        <taxon>Myxococcales</taxon>
        <taxon>Cystobacterineae</taxon>
        <taxon>Archangiaceae</taxon>
        <taxon>Cystobacter</taxon>
    </lineage>
</organism>
<keyword evidence="4" id="KW-0449">Lipoprotein</keyword>
<dbReference type="OrthoDB" id="5520496at2"/>
<dbReference type="RefSeq" id="WP_002628575.1">
    <property type="nucleotide sequence ID" value="NZ_ANAH02000004.1"/>
</dbReference>
<dbReference type="EMBL" id="ANAH02000004">
    <property type="protein sequence ID" value="EPX64450.1"/>
    <property type="molecule type" value="Genomic_DNA"/>
</dbReference>
<feature type="chain" id="PRO_5004554812" evidence="2">
    <location>
        <begin position="19"/>
        <end position="168"/>
    </location>
</feature>
<evidence type="ECO:0000256" key="2">
    <source>
        <dbReference type="SAM" id="SignalP"/>
    </source>
</evidence>
<feature type="region of interest" description="Disordered" evidence="1">
    <location>
        <begin position="19"/>
        <end position="69"/>
    </location>
</feature>
<accession>S9PJI4</accession>
<dbReference type="InterPro" id="IPR046636">
    <property type="entry name" value="DUF6748"/>
</dbReference>
<keyword evidence="2" id="KW-0732">Signal</keyword>
<dbReference type="AlphaFoldDB" id="S9PJI4"/>
<sequence>MTSRSSLLALPLALGLLAGCTSNTRPPVEDRPAESGGTPAATGAEVPPPPAPASPPTAPSEDVSGGTAAASDSKPVIYIVKDSGVRCMAAPCPSLVARPADDPKAEGLRITDLDLSALGLTDEQQGRLMEKVHQGAGLKVEASVSNVPHAGPAGAATVLRVNRVVEGK</sequence>
<evidence type="ECO:0000259" key="3">
    <source>
        <dbReference type="Pfam" id="PF20533"/>
    </source>
</evidence>
<dbReference type="Proteomes" id="UP000011682">
    <property type="component" value="Unassembled WGS sequence"/>
</dbReference>
<name>S9PJI4_CYSF2</name>
<proteinExistence type="predicted"/>
<evidence type="ECO:0000313" key="5">
    <source>
        <dbReference type="Proteomes" id="UP000011682"/>
    </source>
</evidence>
<gene>
    <name evidence="4" type="ORF">D187_005584</name>
</gene>
<feature type="signal peptide" evidence="2">
    <location>
        <begin position="1"/>
        <end position="18"/>
    </location>
</feature>
<feature type="compositionally biased region" description="Low complexity" evidence="1">
    <location>
        <begin position="36"/>
        <end position="45"/>
    </location>
</feature>
<dbReference type="Pfam" id="PF20533">
    <property type="entry name" value="DUF6748"/>
    <property type="match status" value="1"/>
</dbReference>
<feature type="compositionally biased region" description="Pro residues" evidence="1">
    <location>
        <begin position="46"/>
        <end position="58"/>
    </location>
</feature>